<comment type="similarity">
    <text evidence="1">Belongs to the nucleosome assembly protein (NAP) family.</text>
</comment>
<dbReference type="InterPro" id="IPR002164">
    <property type="entry name" value="NAP_family"/>
</dbReference>
<dbReference type="PANTHER" id="PTHR11875">
    <property type="entry name" value="TESTIS-SPECIFIC Y-ENCODED PROTEIN"/>
    <property type="match status" value="1"/>
</dbReference>
<dbReference type="GO" id="GO:0005634">
    <property type="term" value="C:nucleus"/>
    <property type="evidence" value="ECO:0007669"/>
    <property type="project" value="InterPro"/>
</dbReference>
<keyword evidence="4" id="KW-1185">Reference proteome</keyword>
<protein>
    <submittedName>
        <fullName evidence="3">NAP1-related protein 2-like</fullName>
    </submittedName>
</protein>
<dbReference type="Gene3D" id="3.30.1120.90">
    <property type="entry name" value="Nucleosome assembly protein"/>
    <property type="match status" value="1"/>
</dbReference>
<dbReference type="EMBL" id="LXQA010000919">
    <property type="protein sequence ID" value="MCH80316.1"/>
    <property type="molecule type" value="Genomic_DNA"/>
</dbReference>
<evidence type="ECO:0000313" key="3">
    <source>
        <dbReference type="EMBL" id="MCH80316.1"/>
    </source>
</evidence>
<dbReference type="InterPro" id="IPR037231">
    <property type="entry name" value="NAP-like_sf"/>
</dbReference>
<evidence type="ECO:0000313" key="4">
    <source>
        <dbReference type="Proteomes" id="UP000265520"/>
    </source>
</evidence>
<keyword evidence="2" id="KW-0143">Chaperone</keyword>
<dbReference type="Proteomes" id="UP000265520">
    <property type="component" value="Unassembled WGS sequence"/>
</dbReference>
<sequence length="177" mass="21081">MYNNMDNLFEKRKQIIENIPNFWKTVFMNHEVLRKCLNQRDQEVFDPNEYFDGTILQKSFIYDEDDNLACTEATKISWKHDMEIEHGVDPDAEQNDVSHSHWSFFKWFHSTAEDVKRVNEDMVAFVIRDEIHPNPLTVFGFKGMRAGRSVIEELDLDDVEPKSRVCNVVHSRKRKRE</sequence>
<gene>
    <name evidence="3" type="ORF">A2U01_0001083</name>
</gene>
<dbReference type="AlphaFoldDB" id="A0A392LZ90"/>
<evidence type="ECO:0000256" key="2">
    <source>
        <dbReference type="ARBA" id="ARBA00023186"/>
    </source>
</evidence>
<accession>A0A392LZ90</accession>
<name>A0A392LZ90_9FABA</name>
<evidence type="ECO:0000256" key="1">
    <source>
        <dbReference type="ARBA" id="ARBA00009947"/>
    </source>
</evidence>
<dbReference type="SUPFAM" id="SSF143113">
    <property type="entry name" value="NAP-like"/>
    <property type="match status" value="1"/>
</dbReference>
<dbReference type="GO" id="GO:0006334">
    <property type="term" value="P:nucleosome assembly"/>
    <property type="evidence" value="ECO:0007669"/>
    <property type="project" value="InterPro"/>
</dbReference>
<dbReference type="GO" id="GO:0000724">
    <property type="term" value="P:double-strand break repair via homologous recombination"/>
    <property type="evidence" value="ECO:0007669"/>
    <property type="project" value="UniProtKB-ARBA"/>
</dbReference>
<dbReference type="GO" id="GO:0042393">
    <property type="term" value="F:histone binding"/>
    <property type="evidence" value="ECO:0007669"/>
    <property type="project" value="UniProtKB-ARBA"/>
</dbReference>
<organism evidence="3 4">
    <name type="scientific">Trifolium medium</name>
    <dbReference type="NCBI Taxonomy" id="97028"/>
    <lineage>
        <taxon>Eukaryota</taxon>
        <taxon>Viridiplantae</taxon>
        <taxon>Streptophyta</taxon>
        <taxon>Embryophyta</taxon>
        <taxon>Tracheophyta</taxon>
        <taxon>Spermatophyta</taxon>
        <taxon>Magnoliopsida</taxon>
        <taxon>eudicotyledons</taxon>
        <taxon>Gunneridae</taxon>
        <taxon>Pentapetalae</taxon>
        <taxon>rosids</taxon>
        <taxon>fabids</taxon>
        <taxon>Fabales</taxon>
        <taxon>Fabaceae</taxon>
        <taxon>Papilionoideae</taxon>
        <taxon>50 kb inversion clade</taxon>
        <taxon>NPAAA clade</taxon>
        <taxon>Hologalegina</taxon>
        <taxon>IRL clade</taxon>
        <taxon>Trifolieae</taxon>
        <taxon>Trifolium</taxon>
    </lineage>
</organism>
<comment type="caution">
    <text evidence="3">The sequence shown here is derived from an EMBL/GenBank/DDBJ whole genome shotgun (WGS) entry which is preliminary data.</text>
</comment>
<proteinExistence type="inferred from homology"/>
<reference evidence="3 4" key="1">
    <citation type="journal article" date="2018" name="Front. Plant Sci.">
        <title>Red Clover (Trifolium pratense) and Zigzag Clover (T. medium) - A Picture of Genomic Similarities and Differences.</title>
        <authorList>
            <person name="Dluhosova J."/>
            <person name="Istvanek J."/>
            <person name="Nedelnik J."/>
            <person name="Repkova J."/>
        </authorList>
    </citation>
    <scope>NUCLEOTIDE SEQUENCE [LARGE SCALE GENOMIC DNA]</scope>
    <source>
        <strain evidence="4">cv. 10/8</strain>
        <tissue evidence="3">Leaf</tissue>
    </source>
</reference>